<dbReference type="Pfam" id="PF00953">
    <property type="entry name" value="Glycos_transf_4"/>
    <property type="match status" value="1"/>
</dbReference>
<evidence type="ECO:0000256" key="6">
    <source>
        <dbReference type="ARBA" id="ARBA00022960"/>
    </source>
</evidence>
<feature type="transmembrane region" description="Helical" evidence="12">
    <location>
        <begin position="216"/>
        <end position="236"/>
    </location>
</feature>
<evidence type="ECO:0000256" key="11">
    <source>
        <dbReference type="ARBA" id="ARBA00023316"/>
    </source>
</evidence>
<keyword evidence="5 12" id="KW-0812">Transmembrane</keyword>
<evidence type="ECO:0000256" key="8">
    <source>
        <dbReference type="ARBA" id="ARBA00022989"/>
    </source>
</evidence>
<dbReference type="GO" id="GO:0005886">
    <property type="term" value="C:plasma membrane"/>
    <property type="evidence" value="ECO:0007669"/>
    <property type="project" value="UniProtKB-SubCell"/>
</dbReference>
<keyword evidence="9 12" id="KW-0472">Membrane</keyword>
<keyword evidence="8 12" id="KW-1133">Transmembrane helix</keyword>
<dbReference type="InterPro" id="IPR003524">
    <property type="entry name" value="PNAcMuramoyl-5peptid_Trfase"/>
</dbReference>
<feature type="binding site" evidence="14">
    <location>
        <position position="209"/>
    </location>
    <ligand>
        <name>Mg(2+)</name>
        <dbReference type="ChEBI" id="CHEBI:18420"/>
    </ligand>
</feature>
<keyword evidence="4 12" id="KW-0808">Transferase</keyword>
<dbReference type="InterPro" id="IPR000715">
    <property type="entry name" value="Glycosyl_transferase_4"/>
</dbReference>
<dbReference type="CDD" id="cd06852">
    <property type="entry name" value="GT_MraY"/>
    <property type="match status" value="1"/>
</dbReference>
<dbReference type="GO" id="GO:0046872">
    <property type="term" value="F:metal ion binding"/>
    <property type="evidence" value="ECO:0007669"/>
    <property type="project" value="UniProtKB-KW"/>
</dbReference>
<evidence type="ECO:0000256" key="7">
    <source>
        <dbReference type="ARBA" id="ARBA00022984"/>
    </source>
</evidence>
<dbReference type="PANTHER" id="PTHR22926:SF5">
    <property type="entry name" value="PHOSPHO-N-ACETYLMURAMOYL-PENTAPEPTIDE-TRANSFERASE HOMOLOG"/>
    <property type="match status" value="1"/>
</dbReference>
<feature type="transmembrane region" description="Helical" evidence="12">
    <location>
        <begin position="185"/>
        <end position="204"/>
    </location>
</feature>
<evidence type="ECO:0000256" key="3">
    <source>
        <dbReference type="ARBA" id="ARBA00022618"/>
    </source>
</evidence>
<organism evidence="15 16">
    <name type="scientific">Candidatus Spyradosoma merdigallinarum</name>
    <dbReference type="NCBI Taxonomy" id="2840950"/>
    <lineage>
        <taxon>Bacteria</taxon>
        <taxon>Pseudomonadati</taxon>
        <taxon>Verrucomicrobiota</taxon>
        <taxon>Opitutia</taxon>
        <taxon>Opitutia incertae sedis</taxon>
        <taxon>Candidatus Spyradosoma</taxon>
    </lineage>
</organism>
<dbReference type="AlphaFoldDB" id="A0A9D1NK84"/>
<keyword evidence="12" id="KW-1003">Cell membrane</keyword>
<feature type="binding site" evidence="14">
    <location>
        <position position="284"/>
    </location>
    <ligand>
        <name>Mg(2+)</name>
        <dbReference type="ChEBI" id="CHEBI:18420"/>
    </ligand>
</feature>
<dbReference type="GO" id="GO:0051301">
    <property type="term" value="P:cell division"/>
    <property type="evidence" value="ECO:0007669"/>
    <property type="project" value="UniProtKB-KW"/>
</dbReference>
<evidence type="ECO:0000256" key="9">
    <source>
        <dbReference type="ARBA" id="ARBA00023136"/>
    </source>
</evidence>
<feature type="transmembrane region" description="Helical" evidence="12">
    <location>
        <begin position="20"/>
        <end position="40"/>
    </location>
</feature>
<keyword evidence="10 12" id="KW-0131">Cell cycle</keyword>
<evidence type="ECO:0000256" key="2">
    <source>
        <dbReference type="ARBA" id="ARBA00005583"/>
    </source>
</evidence>
<feature type="transmembrane region" description="Helical" evidence="12">
    <location>
        <begin position="256"/>
        <end position="276"/>
    </location>
</feature>
<comment type="function">
    <text evidence="12">Catalyzes the initial step of the lipid cycle reactions in the biosynthesis of the cell wall peptidoglycan: transfers peptidoglycan precursor phospho-MurNAc-pentapeptide from UDP-MurNAc-pentapeptide onto the lipid carrier undecaprenyl phosphate, yielding undecaprenyl-pyrophosphoryl-MurNAc-pentapeptide, known as lipid I.</text>
</comment>
<name>A0A9D1NK84_9BACT</name>
<evidence type="ECO:0000256" key="14">
    <source>
        <dbReference type="PIRSR" id="PIRSR600715-1"/>
    </source>
</evidence>
<dbReference type="GO" id="GO:0008963">
    <property type="term" value="F:phospho-N-acetylmuramoyl-pentapeptide-transferase activity"/>
    <property type="evidence" value="ECO:0007669"/>
    <property type="project" value="UniProtKB-UniRule"/>
</dbReference>
<dbReference type="PANTHER" id="PTHR22926">
    <property type="entry name" value="PHOSPHO-N-ACETYLMURAMOYL-PENTAPEPTIDE-TRANSFERASE"/>
    <property type="match status" value="1"/>
</dbReference>
<comment type="pathway">
    <text evidence="12">Cell wall biogenesis; peptidoglycan biosynthesis.</text>
</comment>
<feature type="transmembrane region" description="Helical" evidence="12">
    <location>
        <begin position="361"/>
        <end position="380"/>
    </location>
</feature>
<keyword evidence="6 12" id="KW-0133">Cell shape</keyword>
<reference evidence="15" key="2">
    <citation type="journal article" date="2021" name="PeerJ">
        <title>Extensive microbial diversity within the chicken gut microbiome revealed by metagenomics and culture.</title>
        <authorList>
            <person name="Gilroy R."/>
            <person name="Ravi A."/>
            <person name="Getino M."/>
            <person name="Pursley I."/>
            <person name="Horton D.L."/>
            <person name="Alikhan N.F."/>
            <person name="Baker D."/>
            <person name="Gharbi K."/>
            <person name="Hall N."/>
            <person name="Watson M."/>
            <person name="Adriaenssens E.M."/>
            <person name="Foster-Nyarko E."/>
            <person name="Jarju S."/>
            <person name="Secka A."/>
            <person name="Antonio M."/>
            <person name="Oren A."/>
            <person name="Chaudhuri R.R."/>
            <person name="La Ragione R."/>
            <person name="Hildebrand F."/>
            <person name="Pallen M.J."/>
        </authorList>
    </citation>
    <scope>NUCLEOTIDE SEQUENCE</scope>
    <source>
        <strain evidence="15">10669</strain>
    </source>
</reference>
<keyword evidence="12 14" id="KW-0479">Metal-binding</keyword>
<keyword evidence="12 14" id="KW-0460">Magnesium</keyword>
<dbReference type="EC" id="2.7.8.13" evidence="12 13"/>
<evidence type="ECO:0000313" key="16">
    <source>
        <dbReference type="Proteomes" id="UP000886812"/>
    </source>
</evidence>
<protein>
    <recommendedName>
        <fullName evidence="12 13">Phospho-N-acetylmuramoyl-pentapeptide-transferase</fullName>
        <ecNumber evidence="12 13">2.7.8.13</ecNumber>
    </recommendedName>
    <alternativeName>
        <fullName evidence="12">UDP-MurNAc-pentapeptide phosphotransferase</fullName>
    </alternativeName>
</protein>
<keyword evidence="7 12" id="KW-0573">Peptidoglycan synthesis</keyword>
<dbReference type="GO" id="GO:0009252">
    <property type="term" value="P:peptidoglycan biosynthetic process"/>
    <property type="evidence" value="ECO:0007669"/>
    <property type="project" value="UniProtKB-UniRule"/>
</dbReference>
<feature type="transmembrane region" description="Helical" evidence="12">
    <location>
        <begin position="94"/>
        <end position="111"/>
    </location>
</feature>
<keyword evidence="3 12" id="KW-0132">Cell division</keyword>
<feature type="transmembrane region" description="Helical" evidence="12">
    <location>
        <begin position="132"/>
        <end position="152"/>
    </location>
</feature>
<dbReference type="HAMAP" id="MF_00038">
    <property type="entry name" value="MraY"/>
    <property type="match status" value="1"/>
</dbReference>
<evidence type="ECO:0000256" key="5">
    <source>
        <dbReference type="ARBA" id="ARBA00022692"/>
    </source>
</evidence>
<dbReference type="GO" id="GO:0071555">
    <property type="term" value="P:cell wall organization"/>
    <property type="evidence" value="ECO:0007669"/>
    <property type="project" value="UniProtKB-KW"/>
</dbReference>
<dbReference type="InterPro" id="IPR018480">
    <property type="entry name" value="PNAcMuramoyl-5peptid_Trfase_CS"/>
</dbReference>
<dbReference type="GO" id="GO:0008360">
    <property type="term" value="P:regulation of cell shape"/>
    <property type="evidence" value="ECO:0007669"/>
    <property type="project" value="UniProtKB-KW"/>
</dbReference>
<evidence type="ECO:0000256" key="1">
    <source>
        <dbReference type="ARBA" id="ARBA00004141"/>
    </source>
</evidence>
<dbReference type="PROSITE" id="PS01348">
    <property type="entry name" value="MRAY_2"/>
    <property type="match status" value="1"/>
</dbReference>
<evidence type="ECO:0000256" key="13">
    <source>
        <dbReference type="NCBIfam" id="TIGR00445"/>
    </source>
</evidence>
<evidence type="ECO:0000256" key="12">
    <source>
        <dbReference type="HAMAP-Rule" id="MF_00038"/>
    </source>
</evidence>
<feature type="transmembrane region" description="Helical" evidence="12">
    <location>
        <begin position="70"/>
        <end position="88"/>
    </location>
</feature>
<gene>
    <name evidence="12 15" type="primary">mraY</name>
    <name evidence="15" type="ORF">IAC75_05835</name>
</gene>
<evidence type="ECO:0000256" key="4">
    <source>
        <dbReference type="ARBA" id="ARBA00022679"/>
    </source>
</evidence>
<proteinExistence type="inferred from homology"/>
<evidence type="ECO:0000256" key="10">
    <source>
        <dbReference type="ARBA" id="ARBA00023306"/>
    </source>
</evidence>
<sequence length="383" mass="40590">MLYCLKYLEEIWGPLRLFEYLSVRAVSAAAIAAVVGALVAPRIIRRLSGAVQPERGKDLLGNAAQETRRVPTMGGIIIFVSALAGTLLAARPNAYVFSALTVFVGMALVGFRDDYLKVVKKNPDGMSSRAKWALTSLTALAAFAVLLCKGGFRMDLLEIWLPVMKQPLVAFSDAVVSSNSLSTPAALAFAAGVLALFWVTSVGASHAVNLTDGLDGLAAGCALPSVFVFGAVSYLVGNARWAEYLNIGYVPGVGELSVFCAALAAGILVFLWFNAAPATVYMGDTGSLALGGALGATALLSGHPLLLVVSGGVFVTETLSVMIQTTYFKYTKKRYGEGRRVFLKTPIHHAWQLRGTANTKIVARCWIVSLALAVVALISLKIR</sequence>
<comment type="cofactor">
    <cofactor evidence="12 14">
        <name>Mg(2+)</name>
        <dbReference type="ChEBI" id="CHEBI:18420"/>
    </cofactor>
</comment>
<dbReference type="NCBIfam" id="TIGR00445">
    <property type="entry name" value="mraY"/>
    <property type="match status" value="1"/>
</dbReference>
<feature type="transmembrane region" description="Helical" evidence="12">
    <location>
        <begin position="288"/>
        <end position="315"/>
    </location>
</feature>
<reference evidence="15" key="1">
    <citation type="submission" date="2020-10" db="EMBL/GenBank/DDBJ databases">
        <authorList>
            <person name="Gilroy R."/>
        </authorList>
    </citation>
    <scope>NUCLEOTIDE SEQUENCE</scope>
    <source>
        <strain evidence="15">10669</strain>
    </source>
</reference>
<comment type="subcellular location">
    <subcellularLocation>
        <location evidence="12">Cell membrane</location>
        <topology evidence="12">Multi-pass membrane protein</topology>
    </subcellularLocation>
    <subcellularLocation>
        <location evidence="1">Membrane</location>
        <topology evidence="1">Multi-pass membrane protein</topology>
    </subcellularLocation>
</comment>
<evidence type="ECO:0000313" key="15">
    <source>
        <dbReference type="EMBL" id="HIV04650.1"/>
    </source>
</evidence>
<keyword evidence="11 12" id="KW-0961">Cell wall biogenesis/degradation</keyword>
<comment type="similarity">
    <text evidence="2 12">Belongs to the glycosyltransferase 4 family. MraY subfamily.</text>
</comment>
<dbReference type="EMBL" id="DVOG01000150">
    <property type="protein sequence ID" value="HIV04650.1"/>
    <property type="molecule type" value="Genomic_DNA"/>
</dbReference>
<comment type="caution">
    <text evidence="15">The sequence shown here is derived from an EMBL/GenBank/DDBJ whole genome shotgun (WGS) entry which is preliminary data.</text>
</comment>
<dbReference type="Proteomes" id="UP000886812">
    <property type="component" value="Unassembled WGS sequence"/>
</dbReference>
<comment type="catalytic activity">
    <reaction evidence="12">
        <text>UDP-N-acetyl-alpha-D-muramoyl-L-alanyl-gamma-D-glutamyl-meso-2,6-diaminopimeloyl-D-alanyl-D-alanine + di-trans,octa-cis-undecaprenyl phosphate = di-trans,octa-cis-undecaprenyl diphospho-N-acetyl-alpha-D-muramoyl-L-alanyl-D-glutamyl-meso-2,6-diaminopimeloyl-D-alanyl-D-alanine + UMP</text>
        <dbReference type="Rhea" id="RHEA:28386"/>
        <dbReference type="ChEBI" id="CHEBI:57865"/>
        <dbReference type="ChEBI" id="CHEBI:60392"/>
        <dbReference type="ChEBI" id="CHEBI:61386"/>
        <dbReference type="ChEBI" id="CHEBI:61387"/>
        <dbReference type="EC" id="2.7.8.13"/>
    </reaction>
</comment>
<accession>A0A9D1NK84</accession>